<dbReference type="InterPro" id="IPR042197">
    <property type="entry name" value="Apaf_helical"/>
</dbReference>
<dbReference type="PANTHER" id="PTHR36766:SF3">
    <property type="entry name" value="RPW8 DOMAIN-CONTAINING PROTEIN"/>
    <property type="match status" value="1"/>
</dbReference>
<dbReference type="Gene3D" id="1.10.8.430">
    <property type="entry name" value="Helical domain of apoptotic protease-activating factors"/>
    <property type="match status" value="1"/>
</dbReference>
<comment type="caution">
    <text evidence="4">The sequence shown here is derived from an EMBL/GenBank/DDBJ whole genome shotgun (WGS) entry which is preliminary data.</text>
</comment>
<organism evidence="4 5">
    <name type="scientific">Brassica napus</name>
    <name type="common">Rape</name>
    <dbReference type="NCBI Taxonomy" id="3708"/>
    <lineage>
        <taxon>Eukaryota</taxon>
        <taxon>Viridiplantae</taxon>
        <taxon>Streptophyta</taxon>
        <taxon>Embryophyta</taxon>
        <taxon>Tracheophyta</taxon>
        <taxon>Spermatophyta</taxon>
        <taxon>Magnoliopsida</taxon>
        <taxon>eudicotyledons</taxon>
        <taxon>Gunneridae</taxon>
        <taxon>Pentapetalae</taxon>
        <taxon>rosids</taxon>
        <taxon>malvids</taxon>
        <taxon>Brassicales</taxon>
        <taxon>Brassicaceae</taxon>
        <taxon>Brassiceae</taxon>
        <taxon>Brassica</taxon>
    </lineage>
</organism>
<dbReference type="InterPro" id="IPR032675">
    <property type="entry name" value="LRR_dom_sf"/>
</dbReference>
<evidence type="ECO:0000256" key="2">
    <source>
        <dbReference type="ARBA" id="ARBA00022821"/>
    </source>
</evidence>
<dbReference type="PANTHER" id="PTHR36766">
    <property type="entry name" value="PLANT BROAD-SPECTRUM MILDEW RESISTANCE PROTEIN RPW8"/>
    <property type="match status" value="1"/>
</dbReference>
<keyword evidence="2" id="KW-0611">Plant defense</keyword>
<dbReference type="Gene3D" id="3.80.10.10">
    <property type="entry name" value="Ribonuclease Inhibitor"/>
    <property type="match status" value="3"/>
</dbReference>
<dbReference type="InterPro" id="IPR036388">
    <property type="entry name" value="WH-like_DNA-bd_sf"/>
</dbReference>
<evidence type="ECO:0000313" key="4">
    <source>
        <dbReference type="EMBL" id="KAH0856740.1"/>
    </source>
</evidence>
<evidence type="ECO:0000259" key="3">
    <source>
        <dbReference type="PROSITE" id="PS51153"/>
    </source>
</evidence>
<accession>A0ABQ7XP48</accession>
<dbReference type="PROSITE" id="PS51153">
    <property type="entry name" value="RPW8"/>
    <property type="match status" value="1"/>
</dbReference>
<dbReference type="InterPro" id="IPR027417">
    <property type="entry name" value="P-loop_NTPase"/>
</dbReference>
<proteinExistence type="inferred from homology"/>
<dbReference type="SUPFAM" id="SSF52540">
    <property type="entry name" value="P-loop containing nucleoside triphosphate hydrolases"/>
    <property type="match status" value="1"/>
</dbReference>
<dbReference type="Pfam" id="PF05659">
    <property type="entry name" value="RPW8"/>
    <property type="match status" value="1"/>
</dbReference>
<feature type="domain" description="RPW8" evidence="3">
    <location>
        <begin position="23"/>
        <end position="174"/>
    </location>
</feature>
<evidence type="ECO:0000313" key="5">
    <source>
        <dbReference type="Proteomes" id="UP000824890"/>
    </source>
</evidence>
<sequence length="1212" mass="139385">MDIVHLRGLLKSYNLTKAKRRKTRMTDWVDLGLGSVAGALVSEALKLVIEEAKKYKSFKPLSKDLVSTMERLLPLTKKIDSMQNELDLGSGELKQLRETIERARVLVLKFPSVRFYEKSKYTRKIVEINEDLAKFCDIDLQLLQYRNQLTLLGVAGNLVDKVDGLSKRMDGLMSVHVPVFRDLCSVPKLDKVLVGLDWPLMELKKRLLDDAVANLVVSAPPGCGKTTLATQLCHDADVKVQNLLQHNGYAPHTFENDSQATVGLRKLLEELREDGPILLVLDDVWRGAESLLQKFRINLADYKILVTSRFDFPSFGYNYRLKPLENEDARALLVQWASRPVNTSQAEYEDLLQKILKRCNGFPIVIEVVGVSLKGRSLNTWKGQVESWSQGETILDSPSQPTVLECLQPSFNALEPNLKECFLDMGSFLEDQKIRASVIIDIWMELYGKNSSILCMKYLEDLASQNLLKLVPLGNETEDGFYNEFLVTQHDILRELAIRQSELKENLERKRLNLEIRGDTFPDWCLNGPRHPVFPNVKALVLNLSSPDYALPSFITGMTKLKVLTITNHGFYPARLRNFSCLSLLPNLKRIRLEKVSVTLLDIPRLQLASLKKLSLVMCSFGEVFYDSEEIDVSKALPSLQEIDIDYCYDLYELPYWVSEVVSLKTLSITNCNKLTVLPEAIGNLSKLEVLRVSSCINLSELPETTDRLSNLRFLDISHCLGLRKLPLEIGKLEKLKKISMRKCWRCELPDSVRDLEDLEVKCEEETRLVLWERLMPKMRNLRVHEEETEHNLNLLQIFDALTHNLREYFLDMGSFLKDQKIIASTIIDVWSELHGKDNIICMNYLQELASHNLLKLLPLGKNKYEDGFFNEFLVKQDNISREFAIHQCEKESLSILQRKRLNLDIQENKFPNWCLNQTQPVTLNASLLSISTDDSFTSCWVEIRCPNVEILVLNLSSSTYALPNFIATMEKLKVVMIINHGFELTKLTNLSCLSLLPNLRRIRFEKVSITLHDIPKLQLKCLEKLSLWLCRFNDAPNELEDLEVDVTETLQSLQEIEIDYCYNLIELPHWVSQVVSLKKLSITNCNKLCRLLEGICSLRNLEMLRVISCSNLFELPKTSERLNNLRLLDVSGCFQLKKLPLEIGKLQKLNKILMRNCYRCELPDSVKNLENLEVRCDEGTVFLWERFKQKMKNLTIIEEETEHNLNLLQLL</sequence>
<comment type="similarity">
    <text evidence="1">Belongs to the disease resistance NB-LRR family.</text>
</comment>
<name>A0ABQ7XP48_BRANA</name>
<dbReference type="EMBL" id="JAGKQM010000019">
    <property type="protein sequence ID" value="KAH0856740.1"/>
    <property type="molecule type" value="Genomic_DNA"/>
</dbReference>
<dbReference type="Gene3D" id="1.10.10.10">
    <property type="entry name" value="Winged helix-like DNA-binding domain superfamily/Winged helix DNA-binding domain"/>
    <property type="match status" value="2"/>
</dbReference>
<keyword evidence="5" id="KW-1185">Reference proteome</keyword>
<gene>
    <name evidence="4" type="ORF">HID58_085001</name>
</gene>
<reference evidence="4 5" key="1">
    <citation type="submission" date="2021-05" db="EMBL/GenBank/DDBJ databases">
        <title>Genome Assembly of Synthetic Allotetraploid Brassica napus Reveals Homoeologous Exchanges between Subgenomes.</title>
        <authorList>
            <person name="Davis J.T."/>
        </authorList>
    </citation>
    <scope>NUCLEOTIDE SEQUENCE [LARGE SCALE GENOMIC DNA]</scope>
    <source>
        <strain evidence="5">cv. Da-Ae</strain>
        <tissue evidence="4">Seedling</tissue>
    </source>
</reference>
<dbReference type="Gene3D" id="3.40.50.300">
    <property type="entry name" value="P-loop containing nucleotide triphosphate hydrolases"/>
    <property type="match status" value="2"/>
</dbReference>
<dbReference type="PRINTS" id="PR00364">
    <property type="entry name" value="DISEASERSIST"/>
</dbReference>
<dbReference type="InterPro" id="IPR008808">
    <property type="entry name" value="Powdery_mildew-R_dom"/>
</dbReference>
<evidence type="ECO:0000256" key="1">
    <source>
        <dbReference type="ARBA" id="ARBA00008894"/>
    </source>
</evidence>
<dbReference type="SUPFAM" id="SSF52058">
    <property type="entry name" value="L domain-like"/>
    <property type="match status" value="2"/>
</dbReference>
<dbReference type="Proteomes" id="UP000824890">
    <property type="component" value="Unassembled WGS sequence"/>
</dbReference>
<protein>
    <recommendedName>
        <fullName evidence="3">RPW8 domain-containing protein</fullName>
    </recommendedName>
</protein>